<dbReference type="AlphaFoldDB" id="A0AAV9JW64"/>
<evidence type="ECO:0000313" key="4">
    <source>
        <dbReference type="EMBL" id="KAK4549997.1"/>
    </source>
</evidence>
<keyword evidence="2" id="KW-0406">Ion transport</keyword>
<accession>A0AAV9JW64</accession>
<keyword evidence="1" id="KW-0813">Transport</keyword>
<comment type="caution">
    <text evidence="4">The sequence shown here is derived from an EMBL/GenBank/DDBJ whole genome shotgun (WGS) entry which is preliminary data.</text>
</comment>
<protein>
    <submittedName>
        <fullName evidence="4">Uncharacterized protein</fullName>
    </submittedName>
</protein>
<dbReference type="GO" id="GO:0006811">
    <property type="term" value="P:monoatomic ion transport"/>
    <property type="evidence" value="ECO:0007669"/>
    <property type="project" value="UniProtKB-KW"/>
</dbReference>
<reference evidence="4 5" key="1">
    <citation type="submission" date="2021-11" db="EMBL/GenBank/DDBJ databases">
        <title>Black yeast isolated from Biological Soil Crust.</title>
        <authorList>
            <person name="Kurbessoian T."/>
        </authorList>
    </citation>
    <scope>NUCLEOTIDE SEQUENCE [LARGE SCALE GENOMIC DNA]</scope>
    <source>
        <strain evidence="4 5">CCFEE 5522</strain>
    </source>
</reference>
<dbReference type="PANTHER" id="PTHR32468:SF0">
    <property type="entry name" value="K(+)_H(+) ANTIPORTER 1"/>
    <property type="match status" value="1"/>
</dbReference>
<evidence type="ECO:0000256" key="2">
    <source>
        <dbReference type="ARBA" id="ARBA00023065"/>
    </source>
</evidence>
<keyword evidence="5" id="KW-1185">Reference proteome</keyword>
<dbReference type="Proteomes" id="UP001324427">
    <property type="component" value="Unassembled WGS sequence"/>
</dbReference>
<evidence type="ECO:0000256" key="3">
    <source>
        <dbReference type="SAM" id="MobiDB-lite"/>
    </source>
</evidence>
<evidence type="ECO:0000313" key="5">
    <source>
        <dbReference type="Proteomes" id="UP001324427"/>
    </source>
</evidence>
<dbReference type="InterPro" id="IPR050794">
    <property type="entry name" value="CPA2_transporter"/>
</dbReference>
<gene>
    <name evidence="4" type="ORF">LTR36_002964</name>
</gene>
<organism evidence="4 5">
    <name type="scientific">Oleoguttula mirabilis</name>
    <dbReference type="NCBI Taxonomy" id="1507867"/>
    <lineage>
        <taxon>Eukaryota</taxon>
        <taxon>Fungi</taxon>
        <taxon>Dikarya</taxon>
        <taxon>Ascomycota</taxon>
        <taxon>Pezizomycotina</taxon>
        <taxon>Dothideomycetes</taxon>
        <taxon>Dothideomycetidae</taxon>
        <taxon>Mycosphaerellales</taxon>
        <taxon>Teratosphaeriaceae</taxon>
        <taxon>Oleoguttula</taxon>
    </lineage>
</organism>
<feature type="compositionally biased region" description="Basic and acidic residues" evidence="3">
    <location>
        <begin position="97"/>
        <end position="116"/>
    </location>
</feature>
<proteinExistence type="predicted"/>
<name>A0AAV9JW64_9PEZI</name>
<sequence length="406" mass="44577">MALITTFATTPITSALYPAAYQRKLEAWKRGDIDWDTGAPIRDGSVCFDDGSIRKKLASTRIESLLIYLRLDNMPNTLAFVSLFGGRPSTSAVKTHPQRDEKEYGRDPVSTKEQRKPIVSGEVAVVPEDSFAESLTVRASDEQSDLLLLPWTETGSLSESPMVSKNTIERKLRSDAYSRFVAEALNTSPTNTAVFINKGFGGSLEQSPAALTRRIIAKSGRGTQRDLITELPSVDRSHHIFMPFFGGPDGQAALRLVLQLADNPEITATMVHYQIKGEDVVSEHVTLKGVPDGKIRVSTSGDETDEQFFVTLQRTLPEDLRSRLTFRTIISYDPVQDAVANAQAEVGQKPGNGGDIIMVGRNIDMVETQGSSCLGLVADVMLERDVKASMVVIQARKEQISQVTMR</sequence>
<evidence type="ECO:0000256" key="1">
    <source>
        <dbReference type="ARBA" id="ARBA00022448"/>
    </source>
</evidence>
<feature type="region of interest" description="Disordered" evidence="3">
    <location>
        <begin position="89"/>
        <end position="116"/>
    </location>
</feature>
<dbReference type="EMBL" id="JAVFHQ010000002">
    <property type="protein sequence ID" value="KAK4549997.1"/>
    <property type="molecule type" value="Genomic_DNA"/>
</dbReference>
<dbReference type="PANTHER" id="PTHR32468">
    <property type="entry name" value="CATION/H + ANTIPORTER"/>
    <property type="match status" value="1"/>
</dbReference>